<feature type="modified residue" description="4-aspartylphosphate" evidence="3">
    <location>
        <position position="61"/>
    </location>
</feature>
<name>A0A1I4N3Q8_9BURK</name>
<dbReference type="CDD" id="cd01949">
    <property type="entry name" value="GGDEF"/>
    <property type="match status" value="1"/>
</dbReference>
<dbReference type="Pfam" id="PF00990">
    <property type="entry name" value="GGDEF"/>
    <property type="match status" value="1"/>
</dbReference>
<dbReference type="PROSITE" id="PS50110">
    <property type="entry name" value="RESPONSE_REGULATORY"/>
    <property type="match status" value="1"/>
</dbReference>
<dbReference type="InterPro" id="IPR011006">
    <property type="entry name" value="CheY-like_superfamily"/>
</dbReference>
<dbReference type="SMART" id="SM00267">
    <property type="entry name" value="GGDEF"/>
    <property type="match status" value="1"/>
</dbReference>
<dbReference type="Proteomes" id="UP000199470">
    <property type="component" value="Unassembled WGS sequence"/>
</dbReference>
<dbReference type="GO" id="GO:1902201">
    <property type="term" value="P:negative regulation of bacterial-type flagellum-dependent cell motility"/>
    <property type="evidence" value="ECO:0007669"/>
    <property type="project" value="TreeGrafter"/>
</dbReference>
<dbReference type="EC" id="2.7.7.65" evidence="1"/>
<dbReference type="FunFam" id="3.30.70.270:FF:000001">
    <property type="entry name" value="Diguanylate cyclase domain protein"/>
    <property type="match status" value="1"/>
</dbReference>
<dbReference type="AlphaFoldDB" id="A0A1I4N3Q8"/>
<accession>A0A1I4N3Q8</accession>
<sequence length="313" mass="34098">MTTPFPPSLRRGRLLLVDDRPENIRLMHQILASEYEIFAATGGQQAIDLCATALPDLILLDVFMPGMDGLEVCRRLKQNPATESIAVIFVTAGSQTEEENACWQVGAADFVNKPVNPLTLRNRVRAHWQLKLHVDALHAMAHTDGLTAIANRRYLNERLEAECQRCQRSGLPLSLLMIDVDFFKRYNDRYGHPAGDECLKRVAGALQAALQRPFDLAARYGGEEFVCMLPDTDAAGALAMADKVEAAVRALGLEHADSTVDAVVTVSIGVAAVATAGLVDSQALLRRADQALYRAKNQGRGRACLAPEAEQPG</sequence>
<comment type="catalytic activity">
    <reaction evidence="2">
        <text>2 GTP = 3',3'-c-di-GMP + 2 diphosphate</text>
        <dbReference type="Rhea" id="RHEA:24898"/>
        <dbReference type="ChEBI" id="CHEBI:33019"/>
        <dbReference type="ChEBI" id="CHEBI:37565"/>
        <dbReference type="ChEBI" id="CHEBI:58805"/>
        <dbReference type="EC" id="2.7.7.65"/>
    </reaction>
</comment>
<dbReference type="InterPro" id="IPR000160">
    <property type="entry name" value="GGDEF_dom"/>
</dbReference>
<dbReference type="GO" id="GO:0000160">
    <property type="term" value="P:phosphorelay signal transduction system"/>
    <property type="evidence" value="ECO:0007669"/>
    <property type="project" value="InterPro"/>
</dbReference>
<dbReference type="PROSITE" id="PS50887">
    <property type="entry name" value="GGDEF"/>
    <property type="match status" value="1"/>
</dbReference>
<keyword evidence="7" id="KW-1185">Reference proteome</keyword>
<dbReference type="InterPro" id="IPR001789">
    <property type="entry name" value="Sig_transdc_resp-reg_receiver"/>
</dbReference>
<gene>
    <name evidence="6" type="ORF">SAMN02982985_02751</name>
</gene>
<dbReference type="EMBL" id="FOTW01000012">
    <property type="protein sequence ID" value="SFM10172.1"/>
    <property type="molecule type" value="Genomic_DNA"/>
</dbReference>
<dbReference type="STRING" id="758825.SAMN02982985_02751"/>
<dbReference type="SMART" id="SM00448">
    <property type="entry name" value="REC"/>
    <property type="match status" value="1"/>
</dbReference>
<feature type="domain" description="Response regulatory" evidence="4">
    <location>
        <begin position="13"/>
        <end position="128"/>
    </location>
</feature>
<dbReference type="SUPFAM" id="SSF55073">
    <property type="entry name" value="Nucleotide cyclase"/>
    <property type="match status" value="1"/>
</dbReference>
<dbReference type="Pfam" id="PF00072">
    <property type="entry name" value="Response_reg"/>
    <property type="match status" value="1"/>
</dbReference>
<dbReference type="OrthoDB" id="9813903at2"/>
<dbReference type="GO" id="GO:0043709">
    <property type="term" value="P:cell adhesion involved in single-species biofilm formation"/>
    <property type="evidence" value="ECO:0007669"/>
    <property type="project" value="TreeGrafter"/>
</dbReference>
<dbReference type="GO" id="GO:0052621">
    <property type="term" value="F:diguanylate cyclase activity"/>
    <property type="evidence" value="ECO:0007669"/>
    <property type="project" value="UniProtKB-EC"/>
</dbReference>
<keyword evidence="3" id="KW-0597">Phosphoprotein</keyword>
<dbReference type="NCBIfam" id="TIGR00254">
    <property type="entry name" value="GGDEF"/>
    <property type="match status" value="1"/>
</dbReference>
<dbReference type="Gene3D" id="3.30.70.270">
    <property type="match status" value="1"/>
</dbReference>
<evidence type="ECO:0000259" key="5">
    <source>
        <dbReference type="PROSITE" id="PS50887"/>
    </source>
</evidence>
<dbReference type="InterPro" id="IPR029787">
    <property type="entry name" value="Nucleotide_cyclase"/>
</dbReference>
<organism evidence="6 7">
    <name type="scientific">Rugamonas rubra</name>
    <dbReference type="NCBI Taxonomy" id="758825"/>
    <lineage>
        <taxon>Bacteria</taxon>
        <taxon>Pseudomonadati</taxon>
        <taxon>Pseudomonadota</taxon>
        <taxon>Betaproteobacteria</taxon>
        <taxon>Burkholderiales</taxon>
        <taxon>Oxalobacteraceae</taxon>
        <taxon>Telluria group</taxon>
        <taxon>Rugamonas</taxon>
    </lineage>
</organism>
<dbReference type="InterPro" id="IPR050469">
    <property type="entry name" value="Diguanylate_Cyclase"/>
</dbReference>
<feature type="domain" description="GGDEF" evidence="5">
    <location>
        <begin position="171"/>
        <end position="308"/>
    </location>
</feature>
<evidence type="ECO:0000256" key="1">
    <source>
        <dbReference type="ARBA" id="ARBA00012528"/>
    </source>
</evidence>
<dbReference type="SUPFAM" id="SSF52172">
    <property type="entry name" value="CheY-like"/>
    <property type="match status" value="1"/>
</dbReference>
<proteinExistence type="predicted"/>
<reference evidence="6 7" key="1">
    <citation type="submission" date="2016-10" db="EMBL/GenBank/DDBJ databases">
        <authorList>
            <person name="de Groot N.N."/>
        </authorList>
    </citation>
    <scope>NUCLEOTIDE SEQUENCE [LARGE SCALE GENOMIC DNA]</scope>
    <source>
        <strain evidence="6 7">ATCC 43154</strain>
    </source>
</reference>
<dbReference type="Gene3D" id="3.40.50.2300">
    <property type="match status" value="1"/>
</dbReference>
<evidence type="ECO:0000313" key="7">
    <source>
        <dbReference type="Proteomes" id="UP000199470"/>
    </source>
</evidence>
<evidence type="ECO:0000256" key="3">
    <source>
        <dbReference type="PROSITE-ProRule" id="PRU00169"/>
    </source>
</evidence>
<dbReference type="InterPro" id="IPR043128">
    <property type="entry name" value="Rev_trsase/Diguanyl_cyclase"/>
</dbReference>
<protein>
    <recommendedName>
        <fullName evidence="1">diguanylate cyclase</fullName>
        <ecNumber evidence="1">2.7.7.65</ecNumber>
    </recommendedName>
</protein>
<dbReference type="PANTHER" id="PTHR45138">
    <property type="entry name" value="REGULATORY COMPONENTS OF SENSORY TRANSDUCTION SYSTEM"/>
    <property type="match status" value="1"/>
</dbReference>
<evidence type="ECO:0000256" key="2">
    <source>
        <dbReference type="ARBA" id="ARBA00034247"/>
    </source>
</evidence>
<dbReference type="GO" id="GO:0005886">
    <property type="term" value="C:plasma membrane"/>
    <property type="evidence" value="ECO:0007669"/>
    <property type="project" value="TreeGrafter"/>
</dbReference>
<dbReference type="RefSeq" id="WP_093388260.1">
    <property type="nucleotide sequence ID" value="NZ_FOTW01000012.1"/>
</dbReference>
<dbReference type="PANTHER" id="PTHR45138:SF9">
    <property type="entry name" value="DIGUANYLATE CYCLASE DGCM-RELATED"/>
    <property type="match status" value="1"/>
</dbReference>
<evidence type="ECO:0000313" key="6">
    <source>
        <dbReference type="EMBL" id="SFM10172.1"/>
    </source>
</evidence>
<evidence type="ECO:0000259" key="4">
    <source>
        <dbReference type="PROSITE" id="PS50110"/>
    </source>
</evidence>